<dbReference type="EMBL" id="BRLH01000009">
    <property type="protein sequence ID" value="GKX56899.1"/>
    <property type="molecule type" value="Genomic_DNA"/>
</dbReference>
<dbReference type="InterPro" id="IPR002035">
    <property type="entry name" value="VWF_A"/>
</dbReference>
<proteinExistence type="predicted"/>
<dbReference type="Pfam" id="PF12034">
    <property type="entry name" value="YfbK_C"/>
    <property type="match status" value="1"/>
</dbReference>
<name>A0AAV5N755_9GAMM</name>
<dbReference type="InterPro" id="IPR036465">
    <property type="entry name" value="vWFA_dom_sf"/>
</dbReference>
<feature type="domain" description="VWFA" evidence="1">
    <location>
        <begin position="152"/>
        <end position="346"/>
    </location>
</feature>
<dbReference type="InterPro" id="IPR022156">
    <property type="entry name" value="Uncharacterised_YfbK_N"/>
</dbReference>
<evidence type="ECO:0000259" key="1">
    <source>
        <dbReference type="PROSITE" id="PS50234"/>
    </source>
</evidence>
<gene>
    <name evidence="2" type="ORF">SOASR030_30110</name>
</gene>
<reference evidence="2" key="1">
    <citation type="submission" date="2022-06" db="EMBL/GenBank/DDBJ databases">
        <title>Draft genome sequences of Leminorella grimontii str. JCM5902.</title>
        <authorList>
            <person name="Wakabayashi Y."/>
            <person name="Kojima K."/>
        </authorList>
    </citation>
    <scope>NUCLEOTIDE SEQUENCE</scope>
    <source>
        <strain evidence="2">JCM 5902</strain>
    </source>
</reference>
<organism evidence="2 3">
    <name type="scientific">Leminorella grimontii</name>
    <dbReference type="NCBI Taxonomy" id="82981"/>
    <lineage>
        <taxon>Bacteria</taxon>
        <taxon>Pseudomonadati</taxon>
        <taxon>Pseudomonadota</taxon>
        <taxon>Gammaproteobacteria</taxon>
        <taxon>Enterobacterales</taxon>
        <taxon>Budviciaceae</taxon>
        <taxon>Leminorella</taxon>
    </lineage>
</organism>
<evidence type="ECO:0000313" key="2">
    <source>
        <dbReference type="EMBL" id="GKX56899.1"/>
    </source>
</evidence>
<dbReference type="Pfam" id="PF12450">
    <property type="entry name" value="vWF_A"/>
    <property type="match status" value="1"/>
</dbReference>
<keyword evidence="3" id="KW-1185">Reference proteome</keyword>
<dbReference type="AlphaFoldDB" id="A0AAV5N755"/>
<dbReference type="PROSITE" id="PS50234">
    <property type="entry name" value="VWFA"/>
    <property type="match status" value="1"/>
</dbReference>
<accession>A0AAV5N755</accession>
<dbReference type="Proteomes" id="UP001058124">
    <property type="component" value="Unassembled WGS sequence"/>
</dbReference>
<comment type="caution">
    <text evidence="2">The sequence shown here is derived from an EMBL/GenBank/DDBJ whole genome shotgun (WGS) entry which is preliminary data.</text>
</comment>
<dbReference type="Gene3D" id="3.40.50.410">
    <property type="entry name" value="von Willebrand factor, type A domain"/>
    <property type="match status" value="1"/>
</dbReference>
<protein>
    <recommendedName>
        <fullName evidence="1">VWFA domain-containing protein</fullName>
    </recommendedName>
</protein>
<sequence>MKYDGYTLFGARSIPNNHLIETEMTKAYRVNRKIASLALLSTLVIAGCSSTDPNANLPAAAKTTAGAEQGAMYTVSSAGPAMSISAGQNNGSYLNARRSLVNGKLPDRQSIQLNDWVNFFPYSYPQPQGRIPFSASSEIANTPWNSETKLLRVVVKADDIQAAERRSANIVVLVNPDDTDLSLVRLSLTKLVNQLTPQDSLAILTYAGDNGVLLAPTPGSSKDKMLSAIDNIKSGRAGKGSESRLAQAYQLAKEHYVANGVNRVILAGGSGFNAGFKNVMQAQSFFSDAQTADISLTTLGFAVNRFAPSALAELATIGHGVYGYIDNERDAEKTWAEQLRSTQTPVAKNFLMTVEFNPSFVKAYRLLGYQPTNATDEGQGVVVTGQALTALYEVVPAGSNGGWEGETFTPNANTYLRPTQEMAMVHLRYQQPTEQSAPQRIELPVPSSQMSTSLMQSSKDFRFAAAVAAFAQQLKYNGAATGQFTLDDTLKLAKAGKDDDRFELRGEFIQLVEKAQEALPKNSPIKGQSQN</sequence>
<dbReference type="SUPFAM" id="SSF53300">
    <property type="entry name" value="vWA-like"/>
    <property type="match status" value="1"/>
</dbReference>
<dbReference type="InterPro" id="IPR021908">
    <property type="entry name" value="YfbK_C"/>
</dbReference>
<evidence type="ECO:0000313" key="3">
    <source>
        <dbReference type="Proteomes" id="UP001058124"/>
    </source>
</evidence>